<protein>
    <submittedName>
        <fullName evidence="1">Uncharacterized protein</fullName>
    </submittedName>
</protein>
<dbReference type="Proteomes" id="UP000728032">
    <property type="component" value="Unassembled WGS sequence"/>
</dbReference>
<name>A0A7R9MNU0_9ACAR</name>
<accession>A0A7R9MNU0</accession>
<organism evidence="1">
    <name type="scientific">Oppiella nova</name>
    <dbReference type="NCBI Taxonomy" id="334625"/>
    <lineage>
        <taxon>Eukaryota</taxon>
        <taxon>Metazoa</taxon>
        <taxon>Ecdysozoa</taxon>
        <taxon>Arthropoda</taxon>
        <taxon>Chelicerata</taxon>
        <taxon>Arachnida</taxon>
        <taxon>Acari</taxon>
        <taxon>Acariformes</taxon>
        <taxon>Sarcoptiformes</taxon>
        <taxon>Oribatida</taxon>
        <taxon>Brachypylina</taxon>
        <taxon>Oppioidea</taxon>
        <taxon>Oppiidae</taxon>
        <taxon>Oppiella</taxon>
    </lineage>
</organism>
<evidence type="ECO:0000313" key="2">
    <source>
        <dbReference type="Proteomes" id="UP000728032"/>
    </source>
</evidence>
<dbReference type="EMBL" id="CAJPVJ010032788">
    <property type="protein sequence ID" value="CAG2180626.1"/>
    <property type="molecule type" value="Genomic_DNA"/>
</dbReference>
<reference evidence="1" key="1">
    <citation type="submission" date="2020-11" db="EMBL/GenBank/DDBJ databases">
        <authorList>
            <person name="Tran Van P."/>
        </authorList>
    </citation>
    <scope>NUCLEOTIDE SEQUENCE</scope>
</reference>
<proteinExistence type="predicted"/>
<evidence type="ECO:0000313" key="1">
    <source>
        <dbReference type="EMBL" id="CAD7663489.1"/>
    </source>
</evidence>
<gene>
    <name evidence="1" type="ORF">ONB1V03_LOCUS20047</name>
</gene>
<dbReference type="EMBL" id="OC947613">
    <property type="protein sequence ID" value="CAD7663489.1"/>
    <property type="molecule type" value="Genomic_DNA"/>
</dbReference>
<dbReference type="AlphaFoldDB" id="A0A7R9MNU0"/>
<keyword evidence="2" id="KW-1185">Reference proteome</keyword>
<sequence>MSGLNTTAPGVCPLLRRQSQMNTNTVSTVTGS</sequence>